<evidence type="ECO:0000313" key="3">
    <source>
        <dbReference type="Proteomes" id="UP000808337"/>
    </source>
</evidence>
<evidence type="ECO:0000256" key="1">
    <source>
        <dbReference type="SAM" id="SignalP"/>
    </source>
</evidence>
<feature type="chain" id="PRO_5039249137" evidence="1">
    <location>
        <begin position="20"/>
        <end position="1149"/>
    </location>
</feature>
<reference evidence="2 3" key="1">
    <citation type="submission" date="2020-10" db="EMBL/GenBank/DDBJ databases">
        <title>Connecting structure to function with the recovery of over 1000 high-quality activated sludge metagenome-assembled genomes encoding full-length rRNA genes using long-read sequencing.</title>
        <authorList>
            <person name="Singleton C.M."/>
            <person name="Petriglieri F."/>
            <person name="Kristensen J.M."/>
            <person name="Kirkegaard R.H."/>
            <person name="Michaelsen T.Y."/>
            <person name="Andersen M.H."/>
            <person name="Karst S.M."/>
            <person name="Dueholm M.S."/>
            <person name="Nielsen P.H."/>
            <person name="Albertsen M."/>
        </authorList>
    </citation>
    <scope>NUCLEOTIDE SEQUENCE [LARGE SCALE GENOMIC DNA]</scope>
    <source>
        <strain evidence="2">Ribe_18-Q3-R11-54_MAXAC.273</strain>
    </source>
</reference>
<comment type="caution">
    <text evidence="2">The sequence shown here is derived from an EMBL/GenBank/DDBJ whole genome shotgun (WGS) entry which is preliminary data.</text>
</comment>
<dbReference type="PANTHER" id="PTHR45632">
    <property type="entry name" value="LD33804P"/>
    <property type="match status" value="1"/>
</dbReference>
<keyword evidence="1" id="KW-0732">Signal</keyword>
<sequence length="1149" mass="120981">MKKYLLIALNVLCTGLLSAQNVGIGTTNPTSKLEVIGNTKTTNLQLTTGASNLRILRSDAAGNGIWTTLDSLGGWLKTGNSGTNAGPNFLGTIDSVDLLFKTDNFETARFLANPITAPGIVTPTDRLRITRTGTQNAKHSMSAAFQLGSYAAGSQSLTQLDIALSNSSTPIPDTKVMTLLGSGQVGIGNTAPHGVLQFPAGNSGRKIVLSESHDNNNQFFGFGVGAGNILKYQVDSTSSNHVFFAGVDTSSSNELMRITGTGTLALGTSTPNASAIGVFSSTTKGLLIPRMTTDQRDAIVSPATFLEILNADDGCTDIYNGTNWIKNCGVQVLDTLIDDNHPLPNSWTVMANFGGTTRKDAVGFSIGTLGYLGTGVSVTTEKSDFWEYDSETNVWTQKASLATPRHAAVGFSIGSKGFIGTGLNGPTPLSDFWEYNPATNAWTAKANFGGGTRSNAIGVRLGTKAYVGTGKGVSNMDDFWEYNPTTNAWTAKANIPGGVRNSAVGFAANGNVYVGTGVNAAGTALQDIYEYNVQSNTWTPKADFGGGLRSSAVGFSIGTKGYIGTGSNNSSVLQNDFWEYDPVSNSWTAKAIFSGVARNNAVGFSITNKGYIGTGSGSGGDLGDFREYLDDNTTGHTYAPLPVAGTDIISDGAWALNESTGAVYKWSAGNVGIGNQTPNGALQFGNGANKRKIVLFERNDNDHQFCGFGRGPVGMYYQTDSSTISHIFSAGSTPTTSNELMRITGTGNVGIGNASPLFSLVVQNNLITAFSPVAEIATGIPDENYKLLTYKGETTNVLGSIATQVGLAYYNGTNPVRQSSIRFHRGSATTSGGFMSFTTGTDVERMRIDNVGNVGIGNTSPLFSLSVQNNLNTAYSPVAEIAAGITDENYKLLTYKGETANVDGSIATQIGLAYYSGGPIKQSSICFHRGSTTTTGGYMSFTTGTDVERMRIDNTGNVGIGTSTPNGLLQFSNPNNKRKVVLFEKGDNTNQFMGFGRSSSSLTYQVDTTTSSHVFLAGANSTTSTELMRITGTGRVGIGTSAPDAPLHIAGNNTSTPNLQRTFFVNSQGPVLTQNTAVTNSICVHGEGQFWADGGAFVSTSDKRIKKITGLSNSAHDLSILNQIEITDYHYVDTITNGKVPQKKLLPSN</sequence>
<dbReference type="SUPFAM" id="SSF50965">
    <property type="entry name" value="Galactose oxidase, central domain"/>
    <property type="match status" value="1"/>
</dbReference>
<gene>
    <name evidence="2" type="ORF">IPP15_06265</name>
</gene>
<name>A0A9D7STJ0_9BACT</name>
<evidence type="ECO:0000313" key="2">
    <source>
        <dbReference type="EMBL" id="MBK9982021.1"/>
    </source>
</evidence>
<organism evidence="2 3">
    <name type="scientific">Candidatus Opimibacter skivensis</name>
    <dbReference type="NCBI Taxonomy" id="2982028"/>
    <lineage>
        <taxon>Bacteria</taxon>
        <taxon>Pseudomonadati</taxon>
        <taxon>Bacteroidota</taxon>
        <taxon>Saprospiria</taxon>
        <taxon>Saprospirales</taxon>
        <taxon>Saprospiraceae</taxon>
        <taxon>Candidatus Opimibacter</taxon>
    </lineage>
</organism>
<accession>A0A9D7STJ0</accession>
<proteinExistence type="predicted"/>
<dbReference type="Proteomes" id="UP000808337">
    <property type="component" value="Unassembled WGS sequence"/>
</dbReference>
<feature type="signal peptide" evidence="1">
    <location>
        <begin position="1"/>
        <end position="19"/>
    </location>
</feature>
<dbReference type="AlphaFoldDB" id="A0A9D7STJ0"/>
<dbReference type="Gene3D" id="2.120.10.80">
    <property type="entry name" value="Kelch-type beta propeller"/>
    <property type="match status" value="2"/>
</dbReference>
<dbReference type="InterPro" id="IPR015915">
    <property type="entry name" value="Kelch-typ_b-propeller"/>
</dbReference>
<dbReference type="InterPro" id="IPR011043">
    <property type="entry name" value="Gal_Oxase/kelch_b-propeller"/>
</dbReference>
<dbReference type="EMBL" id="JADKGY010000001">
    <property type="protein sequence ID" value="MBK9982021.1"/>
    <property type="molecule type" value="Genomic_DNA"/>
</dbReference>
<protein>
    <submittedName>
        <fullName evidence="2">Uncharacterized protein</fullName>
    </submittedName>
</protein>